<accession>C1E591</accession>
<sequence>MSAYGDIAAMATLLGGRDPDDTESPGPSGAPFNPGALPVAKDDGVAIPAVRPGKKDAKAIWDVSELVDDFDDDSSEEGEDGSGLRIPTYEFMYKQAINTADAFLGMAHNKDPGSRSCEDMVLKIHLPGTRSMRELDLEVETDRLRLRSATYKLNLYLPHKVDADEGKAEWDQKLETLKVTARIREEEY</sequence>
<dbReference type="Gene3D" id="2.60.40.790">
    <property type="match status" value="1"/>
</dbReference>
<dbReference type="eggNOG" id="ENOG502RZWX">
    <property type="taxonomic scope" value="Eukaryota"/>
</dbReference>
<keyword evidence="5" id="KW-1185">Reference proteome</keyword>
<proteinExistence type="inferred from homology"/>
<dbReference type="OMA" id="GSSAKWH"/>
<evidence type="ECO:0000259" key="3">
    <source>
        <dbReference type="Pfam" id="PF18201"/>
    </source>
</evidence>
<dbReference type="GO" id="GO:0070286">
    <property type="term" value="P:axonemal dynein complex assembly"/>
    <property type="evidence" value="ECO:0007669"/>
    <property type="project" value="InterPro"/>
</dbReference>
<dbReference type="PANTHER" id="PTHR21083:SF0">
    <property type="entry name" value="DYNEIN AXONEMAL ASSEMBLY FACTOR 6"/>
    <property type="match status" value="1"/>
</dbReference>
<dbReference type="InterPro" id="IPR008978">
    <property type="entry name" value="HSP20-like_chaperone"/>
</dbReference>
<dbReference type="PANTHER" id="PTHR21083">
    <property type="entry name" value="TWISTER"/>
    <property type="match status" value="1"/>
</dbReference>
<reference evidence="4 5" key="1">
    <citation type="journal article" date="2009" name="Science">
        <title>Green evolution and dynamic adaptations revealed by genomes of the marine picoeukaryotes Micromonas.</title>
        <authorList>
            <person name="Worden A.Z."/>
            <person name="Lee J.H."/>
            <person name="Mock T."/>
            <person name="Rouze P."/>
            <person name="Simmons M.P."/>
            <person name="Aerts A.L."/>
            <person name="Allen A.E."/>
            <person name="Cuvelier M.L."/>
            <person name="Derelle E."/>
            <person name="Everett M.V."/>
            <person name="Foulon E."/>
            <person name="Grimwood J."/>
            <person name="Gundlach H."/>
            <person name="Henrissat B."/>
            <person name="Napoli C."/>
            <person name="McDonald S.M."/>
            <person name="Parker M.S."/>
            <person name="Rombauts S."/>
            <person name="Salamov A."/>
            <person name="Von Dassow P."/>
            <person name="Badger J.H."/>
            <person name="Coutinho P.M."/>
            <person name="Demir E."/>
            <person name="Dubchak I."/>
            <person name="Gentemann C."/>
            <person name="Eikrem W."/>
            <person name="Gready J.E."/>
            <person name="John U."/>
            <person name="Lanier W."/>
            <person name="Lindquist E.A."/>
            <person name="Lucas S."/>
            <person name="Mayer K.F."/>
            <person name="Moreau H."/>
            <person name="Not F."/>
            <person name="Otillar R."/>
            <person name="Panaud O."/>
            <person name="Pangilinan J."/>
            <person name="Paulsen I."/>
            <person name="Piegu B."/>
            <person name="Poliakov A."/>
            <person name="Robbens S."/>
            <person name="Schmutz J."/>
            <person name="Toulza E."/>
            <person name="Wyss T."/>
            <person name="Zelensky A."/>
            <person name="Zhou K."/>
            <person name="Armbrust E.V."/>
            <person name="Bhattacharya D."/>
            <person name="Goodenough U.W."/>
            <person name="Van de Peer Y."/>
            <person name="Grigoriev I.V."/>
        </authorList>
    </citation>
    <scope>NUCLEOTIDE SEQUENCE [LARGE SCALE GENOMIC DNA]</scope>
    <source>
        <strain evidence="5">RCC299 / NOUM17</strain>
    </source>
</reference>
<evidence type="ECO:0000256" key="1">
    <source>
        <dbReference type="ARBA" id="ARBA00008511"/>
    </source>
</evidence>
<dbReference type="GO" id="GO:0045505">
    <property type="term" value="F:dynein intermediate chain binding"/>
    <property type="evidence" value="ECO:0007669"/>
    <property type="project" value="TreeGrafter"/>
</dbReference>
<dbReference type="Proteomes" id="UP000002009">
    <property type="component" value="Chromosome 4"/>
</dbReference>
<dbReference type="GO" id="GO:0051087">
    <property type="term" value="F:protein-folding chaperone binding"/>
    <property type="evidence" value="ECO:0007669"/>
    <property type="project" value="InterPro"/>
</dbReference>
<organism evidence="4 5">
    <name type="scientific">Micromonas commoda (strain RCC299 / NOUM17 / CCMP2709)</name>
    <name type="common">Picoplanktonic green alga</name>
    <dbReference type="NCBI Taxonomy" id="296587"/>
    <lineage>
        <taxon>Eukaryota</taxon>
        <taxon>Viridiplantae</taxon>
        <taxon>Chlorophyta</taxon>
        <taxon>Mamiellophyceae</taxon>
        <taxon>Mamiellales</taxon>
        <taxon>Mamiellaceae</taxon>
        <taxon>Micromonas</taxon>
    </lineage>
</organism>
<name>C1E591_MICCC</name>
<dbReference type="RefSeq" id="XP_002501594.1">
    <property type="nucleotide sequence ID" value="XM_002501548.1"/>
</dbReference>
<dbReference type="GeneID" id="8242501"/>
<protein>
    <recommendedName>
        <fullName evidence="3">PIH1D1/2/3 CS-like domain-containing protein</fullName>
    </recommendedName>
</protein>
<evidence type="ECO:0000256" key="2">
    <source>
        <dbReference type="SAM" id="MobiDB-lite"/>
    </source>
</evidence>
<dbReference type="KEGG" id="mis:MICPUN_108029"/>
<evidence type="ECO:0000313" key="4">
    <source>
        <dbReference type="EMBL" id="ACO62852.1"/>
    </source>
</evidence>
<feature type="region of interest" description="Disordered" evidence="2">
    <location>
        <begin position="12"/>
        <end position="39"/>
    </location>
</feature>
<feature type="domain" description="PIH1D1/2/3 CS-like" evidence="3">
    <location>
        <begin position="87"/>
        <end position="183"/>
    </location>
</feature>
<dbReference type="Pfam" id="PF18201">
    <property type="entry name" value="PIH1_CS"/>
    <property type="match status" value="1"/>
</dbReference>
<dbReference type="STRING" id="296587.C1E591"/>
<gene>
    <name evidence="4" type="ORF">MICPUN_108029</name>
</gene>
<dbReference type="InParanoid" id="C1E591"/>
<dbReference type="OrthoDB" id="25887at2759"/>
<dbReference type="InterPro" id="IPR041442">
    <property type="entry name" value="PIH1D1/2/3_CS-like"/>
</dbReference>
<dbReference type="EMBL" id="CP001325">
    <property type="protein sequence ID" value="ACO62852.1"/>
    <property type="molecule type" value="Genomic_DNA"/>
</dbReference>
<comment type="similarity">
    <text evidence="1">Belongs to the PIH1 family.</text>
</comment>
<dbReference type="InterPro" id="IPR026697">
    <property type="entry name" value="DNAAF6"/>
</dbReference>
<evidence type="ECO:0000313" key="5">
    <source>
        <dbReference type="Proteomes" id="UP000002009"/>
    </source>
</evidence>
<dbReference type="AlphaFoldDB" id="C1E591"/>
<dbReference type="GO" id="GO:0005737">
    <property type="term" value="C:cytoplasm"/>
    <property type="evidence" value="ECO:0007669"/>
    <property type="project" value="TreeGrafter"/>
</dbReference>